<dbReference type="EMBL" id="AP023213">
    <property type="protein sequence ID" value="BCG48491.1"/>
    <property type="molecule type" value="Genomic_DNA"/>
</dbReference>
<dbReference type="Gene3D" id="3.90.1720.10">
    <property type="entry name" value="endopeptidase domain like (from Nostoc punctiforme)"/>
    <property type="match status" value="1"/>
</dbReference>
<keyword evidence="11" id="KW-1185">Reference proteome</keyword>
<feature type="domain" description="LysM" evidence="8">
    <location>
        <begin position="84"/>
        <end position="127"/>
    </location>
</feature>
<feature type="chain" id="PRO_5027939947" evidence="7">
    <location>
        <begin position="24"/>
        <end position="341"/>
    </location>
</feature>
<dbReference type="Proteomes" id="UP000515472">
    <property type="component" value="Chromosome"/>
</dbReference>
<evidence type="ECO:0000256" key="3">
    <source>
        <dbReference type="ARBA" id="ARBA00022729"/>
    </source>
</evidence>
<dbReference type="PROSITE" id="PS51935">
    <property type="entry name" value="NLPC_P60"/>
    <property type="match status" value="1"/>
</dbReference>
<evidence type="ECO:0000256" key="6">
    <source>
        <dbReference type="ARBA" id="ARBA00022807"/>
    </source>
</evidence>
<keyword evidence="4" id="KW-0677">Repeat</keyword>
<dbReference type="PANTHER" id="PTHR47053">
    <property type="entry name" value="MUREIN DD-ENDOPEPTIDASE MEPH-RELATED"/>
    <property type="match status" value="1"/>
</dbReference>
<dbReference type="RefSeq" id="WP_085815262.1">
    <property type="nucleotide sequence ID" value="NZ_AP023213.1"/>
</dbReference>
<evidence type="ECO:0000313" key="11">
    <source>
        <dbReference type="Proteomes" id="UP000515472"/>
    </source>
</evidence>
<dbReference type="InterPro" id="IPR018392">
    <property type="entry name" value="LysM"/>
</dbReference>
<evidence type="ECO:0000313" key="10">
    <source>
        <dbReference type="EMBL" id="BCG48491.1"/>
    </source>
</evidence>
<dbReference type="SUPFAM" id="SSF54001">
    <property type="entry name" value="Cysteine proteinases"/>
    <property type="match status" value="1"/>
</dbReference>
<dbReference type="InterPro" id="IPR000064">
    <property type="entry name" value="NLP_P60_dom"/>
</dbReference>
<dbReference type="Pfam" id="PF01476">
    <property type="entry name" value="LysM"/>
    <property type="match status" value="2"/>
</dbReference>
<protein>
    <submittedName>
        <fullName evidence="10">LysM domain/NLP/P60 family protein</fullName>
    </submittedName>
</protein>
<evidence type="ECO:0000256" key="7">
    <source>
        <dbReference type="SAM" id="SignalP"/>
    </source>
</evidence>
<keyword evidence="6" id="KW-0788">Thiol protease</keyword>
<dbReference type="GO" id="GO:0008234">
    <property type="term" value="F:cysteine-type peptidase activity"/>
    <property type="evidence" value="ECO:0007669"/>
    <property type="project" value="UniProtKB-KW"/>
</dbReference>
<dbReference type="InterPro" id="IPR036779">
    <property type="entry name" value="LysM_dom_sf"/>
</dbReference>
<keyword evidence="5" id="KW-0378">Hydrolase</keyword>
<dbReference type="Gene3D" id="3.10.350.10">
    <property type="entry name" value="LysM domain"/>
    <property type="match status" value="2"/>
</dbReference>
<feature type="domain" description="NlpC/P60" evidence="9">
    <location>
        <begin position="183"/>
        <end position="305"/>
    </location>
</feature>
<dbReference type="SMART" id="SM00257">
    <property type="entry name" value="LysM"/>
    <property type="match status" value="2"/>
</dbReference>
<evidence type="ECO:0000256" key="2">
    <source>
        <dbReference type="ARBA" id="ARBA00022670"/>
    </source>
</evidence>
<dbReference type="SUPFAM" id="SSF54106">
    <property type="entry name" value="LysM domain"/>
    <property type="match status" value="2"/>
</dbReference>
<keyword evidence="2" id="KW-0645">Protease</keyword>
<evidence type="ECO:0000256" key="1">
    <source>
        <dbReference type="ARBA" id="ARBA00007074"/>
    </source>
</evidence>
<dbReference type="AlphaFoldDB" id="A0A6S6MAD5"/>
<dbReference type="Pfam" id="PF00877">
    <property type="entry name" value="NLPC_P60"/>
    <property type="match status" value="1"/>
</dbReference>
<feature type="domain" description="LysM" evidence="8">
    <location>
        <begin position="25"/>
        <end position="68"/>
    </location>
</feature>
<gene>
    <name evidence="10" type="ORF">GEOBRER4_n3386</name>
</gene>
<dbReference type="GO" id="GO:0006508">
    <property type="term" value="P:proteolysis"/>
    <property type="evidence" value="ECO:0007669"/>
    <property type="project" value="UniProtKB-KW"/>
</dbReference>
<reference evidence="10 11" key="1">
    <citation type="submission" date="2020-06" db="EMBL/GenBank/DDBJ databases">
        <title>Interaction of electrochemicaly active bacteria, Geobacter bremensis R4 on different carbon anode.</title>
        <authorList>
            <person name="Meng L."/>
            <person name="Yoshida N."/>
        </authorList>
    </citation>
    <scope>NUCLEOTIDE SEQUENCE [LARGE SCALE GENOMIC DNA]</scope>
    <source>
        <strain evidence="10 11">R4</strain>
    </source>
</reference>
<feature type="signal peptide" evidence="7">
    <location>
        <begin position="1"/>
        <end position="23"/>
    </location>
</feature>
<dbReference type="KEGG" id="gbn:GEOBRER4_32410"/>
<accession>A0A6S6MAD5</accession>
<comment type="similarity">
    <text evidence="1">Belongs to the peptidase C40 family.</text>
</comment>
<evidence type="ECO:0000256" key="5">
    <source>
        <dbReference type="ARBA" id="ARBA00022801"/>
    </source>
</evidence>
<dbReference type="InterPro" id="IPR051202">
    <property type="entry name" value="Peptidase_C40"/>
</dbReference>
<dbReference type="PROSITE" id="PS51782">
    <property type="entry name" value="LYSM"/>
    <property type="match status" value="2"/>
</dbReference>
<dbReference type="InterPro" id="IPR038765">
    <property type="entry name" value="Papain-like_cys_pep_sf"/>
</dbReference>
<proteinExistence type="inferred from homology"/>
<sequence>MIKCVKLIALCLLMLSVPSLSFAAKTHRVKKHETLYSLAKKYHVTVEELKAANNLVGNSVKPRVVLVIPARSVSEGKNEAASSAVYKVKKSETLSRIAKKTGVSVAELKRLNGLRGSKVKAGKVLVLKESEPAEEPKVKVVKKLQLRHGDLFNEKDYEQSLQELTALEPEQQVDLAKNAELKVDNLKELKKSAYGFLGTRYRFGGSSRSGIDCSSFVQHVFRDLEVALPRTAREQFEVGNAVAPGDLQKGDLIFFATYASYPSHVGIYLGNNKMIHASSRDRRVVISSLNTSYYRSRFLGAKRIAKVNPDVFKLDDLILGVEEENPEEMLENDALGLTSSN</sequence>
<dbReference type="CDD" id="cd00118">
    <property type="entry name" value="LysM"/>
    <property type="match status" value="2"/>
</dbReference>
<organism evidence="10 11">
    <name type="scientific">Citrifermentans bremense</name>
    <dbReference type="NCBI Taxonomy" id="60035"/>
    <lineage>
        <taxon>Bacteria</taxon>
        <taxon>Pseudomonadati</taxon>
        <taxon>Thermodesulfobacteriota</taxon>
        <taxon>Desulfuromonadia</taxon>
        <taxon>Geobacterales</taxon>
        <taxon>Geobacteraceae</taxon>
        <taxon>Citrifermentans</taxon>
    </lineage>
</organism>
<evidence type="ECO:0000259" key="8">
    <source>
        <dbReference type="PROSITE" id="PS51782"/>
    </source>
</evidence>
<keyword evidence="3 7" id="KW-0732">Signal</keyword>
<dbReference type="PANTHER" id="PTHR47053:SF4">
    <property type="entry name" value="ENDOPEPTIDASE LYTE-RELATED"/>
    <property type="match status" value="1"/>
</dbReference>
<name>A0A6S6MAD5_9BACT</name>
<evidence type="ECO:0000256" key="4">
    <source>
        <dbReference type="ARBA" id="ARBA00022737"/>
    </source>
</evidence>
<evidence type="ECO:0000259" key="9">
    <source>
        <dbReference type="PROSITE" id="PS51935"/>
    </source>
</evidence>